<name>A0A139H961_9PEZI</name>
<dbReference type="Pfam" id="PF00887">
    <property type="entry name" value="ACBP"/>
    <property type="match status" value="1"/>
</dbReference>
<feature type="transmembrane region" description="Helical" evidence="4">
    <location>
        <begin position="371"/>
        <end position="391"/>
    </location>
</feature>
<feature type="domain" description="ACB" evidence="5">
    <location>
        <begin position="503"/>
        <end position="585"/>
    </location>
</feature>
<keyword evidence="4" id="KW-0472">Membrane</keyword>
<keyword evidence="7" id="KW-1185">Reference proteome</keyword>
<gene>
    <name evidence="6" type="ORF">AC578_4997</name>
</gene>
<dbReference type="PRINTS" id="PR00689">
    <property type="entry name" value="ACOABINDINGP"/>
</dbReference>
<feature type="coiled-coil region" evidence="3">
    <location>
        <begin position="205"/>
        <end position="232"/>
    </location>
</feature>
<dbReference type="PROSITE" id="PS51228">
    <property type="entry name" value="ACB_2"/>
    <property type="match status" value="1"/>
</dbReference>
<evidence type="ECO:0000256" key="4">
    <source>
        <dbReference type="SAM" id="Phobius"/>
    </source>
</evidence>
<dbReference type="Proteomes" id="UP000070133">
    <property type="component" value="Unassembled WGS sequence"/>
</dbReference>
<dbReference type="PANTHER" id="PTHR23310:SF62">
    <property type="entry name" value="ACYL-COA BINDING PROTEIN 1, ISOFORM A"/>
    <property type="match status" value="1"/>
</dbReference>
<feature type="transmembrane region" description="Helical" evidence="4">
    <location>
        <begin position="403"/>
        <end position="423"/>
    </location>
</feature>
<dbReference type="GO" id="GO:0006631">
    <property type="term" value="P:fatty acid metabolic process"/>
    <property type="evidence" value="ECO:0007669"/>
    <property type="project" value="TreeGrafter"/>
</dbReference>
<dbReference type="SUPFAM" id="SSF47027">
    <property type="entry name" value="Acyl-CoA binding protein"/>
    <property type="match status" value="1"/>
</dbReference>
<dbReference type="Gene3D" id="1.20.80.10">
    <property type="match status" value="1"/>
</dbReference>
<keyword evidence="2" id="KW-0446">Lipid-binding</keyword>
<proteinExistence type="inferred from homology"/>
<dbReference type="PANTHER" id="PTHR23310">
    <property type="entry name" value="ACYL-COA-BINDING PROTEIN, ACBP"/>
    <property type="match status" value="1"/>
</dbReference>
<dbReference type="EMBL" id="LFZN01000102">
    <property type="protein sequence ID" value="KXS98981.1"/>
    <property type="molecule type" value="Genomic_DNA"/>
</dbReference>
<evidence type="ECO:0000256" key="3">
    <source>
        <dbReference type="SAM" id="Coils"/>
    </source>
</evidence>
<sequence length="587" mass="66902">MVDVLKNEYLADAEREGRFEWHEPELHIVRMKPNLAILYDKIRRDGNNKDLIVDKGCSDSRAPLECCGGSVLRCYFQSSRPQHISGQQDYLPFENATAARELFLKLDLPSSYFLIAGGSPAACYSQTQHDKTGRPLRYELAAHCVTKRGDWALVVSHRVDSADTSVFWSVDGRMDAKFLLSSLKNFEAYTFHPMLIPCIMFADTLRMNKERRADIKDKLRRLENAVVQMNRKPSFHASELDFASLQHSGPQYDVEGLFKSLHGCRKDQESQEGRRELWQSFHDALVEGFKYAEVAVVDFADSSKARMHYDLDSWAKITWKTLQSLHARDEDHIRRVNHVAAELGNIIQQRETRLHATIARAAQRDSEDMKFIAVLGSIFLPASLIATIFNVPQFQFLPGAKLFAVYLGITIPLIGVVVILCLSKDRWTVSHDKPHEIQDQNITHMTGLCFRNDVEVCAPPLPNLEAACKTAACTQQTARQPKQHHISNPEPHHTAKMVAESPEFKKAVEDSRKLKSKPNNDQLLELYAYFKEGRKEKAEEAGMFDLKGKAKYKAWKEVNEKNLSAEEAQKHYVELVEKLKNELGYEG</sequence>
<protein>
    <recommendedName>
        <fullName evidence="5">ACB domain-containing protein</fullName>
    </recommendedName>
</protein>
<dbReference type="InterPro" id="IPR014352">
    <property type="entry name" value="FERM/acyl-CoA-bd_prot_sf"/>
</dbReference>
<comment type="caution">
    <text evidence="6">The sequence shown here is derived from an EMBL/GenBank/DDBJ whole genome shotgun (WGS) entry which is preliminary data.</text>
</comment>
<reference evidence="6 7" key="1">
    <citation type="submission" date="2015-07" db="EMBL/GenBank/DDBJ databases">
        <title>Comparative genomics of the Sigatoka disease complex on banana suggests a link between parallel evolutionary changes in Pseudocercospora fijiensis and Pseudocercospora eumusae and increased virulence on the banana host.</title>
        <authorList>
            <person name="Chang T.-C."/>
            <person name="Salvucci A."/>
            <person name="Crous P.W."/>
            <person name="Stergiopoulos I."/>
        </authorList>
    </citation>
    <scope>NUCLEOTIDE SEQUENCE [LARGE SCALE GENOMIC DNA]</scope>
    <source>
        <strain evidence="6 7">CBS 114824</strain>
    </source>
</reference>
<evidence type="ECO:0000256" key="1">
    <source>
        <dbReference type="ARBA" id="ARBA00005567"/>
    </source>
</evidence>
<accession>A0A139H961</accession>
<dbReference type="InterPro" id="IPR000582">
    <property type="entry name" value="Acyl-CoA-binding_protein"/>
</dbReference>
<dbReference type="OrthoDB" id="346910at2759"/>
<evidence type="ECO:0000256" key="2">
    <source>
        <dbReference type="ARBA" id="ARBA00023121"/>
    </source>
</evidence>
<evidence type="ECO:0000313" key="7">
    <source>
        <dbReference type="Proteomes" id="UP000070133"/>
    </source>
</evidence>
<dbReference type="Gene3D" id="1.20.58.340">
    <property type="entry name" value="Magnesium transport protein CorA, transmembrane region"/>
    <property type="match status" value="1"/>
</dbReference>
<evidence type="ECO:0000259" key="5">
    <source>
        <dbReference type="PROSITE" id="PS51228"/>
    </source>
</evidence>
<dbReference type="STRING" id="321146.A0A139H961"/>
<comment type="similarity">
    <text evidence="1">Belongs to the ACBP family.</text>
</comment>
<keyword evidence="4" id="KW-1133">Transmembrane helix</keyword>
<dbReference type="InterPro" id="IPR035984">
    <property type="entry name" value="Acyl-CoA-binding_sf"/>
</dbReference>
<dbReference type="GO" id="GO:0000062">
    <property type="term" value="F:fatty-acyl-CoA binding"/>
    <property type="evidence" value="ECO:0007669"/>
    <property type="project" value="InterPro"/>
</dbReference>
<keyword evidence="3" id="KW-0175">Coiled coil</keyword>
<organism evidence="6 7">
    <name type="scientific">Pseudocercospora eumusae</name>
    <dbReference type="NCBI Taxonomy" id="321146"/>
    <lineage>
        <taxon>Eukaryota</taxon>
        <taxon>Fungi</taxon>
        <taxon>Dikarya</taxon>
        <taxon>Ascomycota</taxon>
        <taxon>Pezizomycotina</taxon>
        <taxon>Dothideomycetes</taxon>
        <taxon>Dothideomycetidae</taxon>
        <taxon>Mycosphaerellales</taxon>
        <taxon>Mycosphaerellaceae</taxon>
        <taxon>Pseudocercospora</taxon>
    </lineage>
</organism>
<dbReference type="AlphaFoldDB" id="A0A139H961"/>
<evidence type="ECO:0000313" key="6">
    <source>
        <dbReference type="EMBL" id="KXS98981.1"/>
    </source>
</evidence>
<keyword evidence="4" id="KW-0812">Transmembrane</keyword>